<evidence type="ECO:0000256" key="1">
    <source>
        <dbReference type="ARBA" id="ARBA00004141"/>
    </source>
</evidence>
<dbReference type="Proteomes" id="UP000682733">
    <property type="component" value="Unassembled WGS sequence"/>
</dbReference>
<dbReference type="Gene3D" id="3.30.450.20">
    <property type="entry name" value="PAS domain"/>
    <property type="match status" value="1"/>
</dbReference>
<comment type="subcellular location">
    <subcellularLocation>
        <location evidence="1">Membrane</location>
        <topology evidence="1">Multi-pass membrane protein</topology>
    </subcellularLocation>
</comment>
<dbReference type="GO" id="GO:0034702">
    <property type="term" value="C:monoatomic ion channel complex"/>
    <property type="evidence" value="ECO:0007669"/>
    <property type="project" value="UniProtKB-KW"/>
</dbReference>
<protein>
    <recommendedName>
        <fullName evidence="10">PAS domain-containing protein</fullName>
    </recommendedName>
</protein>
<sequence length="137" mass="16023">RRFLISNAQLINKPTIYCNDAFCELTGFSRADIIQKPCTCEFLYGPETSDKSIKQIRHALQGSDEKEVDIILYKNNGIKFWSNVLIAPVKNESCDIILFILEFTESDHKRISRKIRKYNQLVLNNFNFIFNDKLKIK</sequence>
<feature type="domain" description="PAS" evidence="10">
    <location>
        <begin position="16"/>
        <end position="63"/>
    </location>
</feature>
<keyword evidence="3" id="KW-0812">Transmembrane</keyword>
<keyword evidence="8" id="KW-0407">Ion channel</keyword>
<dbReference type="SUPFAM" id="SSF55785">
    <property type="entry name" value="PYP-like sensor domain (PAS domain)"/>
    <property type="match status" value="1"/>
</dbReference>
<accession>A0A8S2G5X2</accession>
<dbReference type="InterPro" id="IPR050818">
    <property type="entry name" value="KCNH_animal-type"/>
</dbReference>
<evidence type="ECO:0000256" key="2">
    <source>
        <dbReference type="ARBA" id="ARBA00022448"/>
    </source>
</evidence>
<evidence type="ECO:0000259" key="10">
    <source>
        <dbReference type="PROSITE" id="PS50112"/>
    </source>
</evidence>
<keyword evidence="2" id="KW-0813">Transport</keyword>
<dbReference type="Proteomes" id="UP000677228">
    <property type="component" value="Unassembled WGS sequence"/>
</dbReference>
<evidence type="ECO:0000256" key="9">
    <source>
        <dbReference type="ARBA" id="ARBA00034430"/>
    </source>
</evidence>
<organism evidence="11 13">
    <name type="scientific">Didymodactylos carnosus</name>
    <dbReference type="NCBI Taxonomy" id="1234261"/>
    <lineage>
        <taxon>Eukaryota</taxon>
        <taxon>Metazoa</taxon>
        <taxon>Spiralia</taxon>
        <taxon>Gnathifera</taxon>
        <taxon>Rotifera</taxon>
        <taxon>Eurotatoria</taxon>
        <taxon>Bdelloidea</taxon>
        <taxon>Philodinida</taxon>
        <taxon>Philodinidae</taxon>
        <taxon>Didymodactylos</taxon>
    </lineage>
</organism>
<dbReference type="EMBL" id="CAJOBA010077234">
    <property type="protein sequence ID" value="CAF4423703.1"/>
    <property type="molecule type" value="Genomic_DNA"/>
</dbReference>
<dbReference type="FunFam" id="3.30.450.20:FF:000001">
    <property type="entry name" value="Potassium voltage-gated channel subfamily H member 7"/>
    <property type="match status" value="1"/>
</dbReference>
<evidence type="ECO:0000256" key="4">
    <source>
        <dbReference type="ARBA" id="ARBA00022882"/>
    </source>
</evidence>
<evidence type="ECO:0000256" key="6">
    <source>
        <dbReference type="ARBA" id="ARBA00023065"/>
    </source>
</evidence>
<keyword evidence="5" id="KW-1133">Transmembrane helix</keyword>
<dbReference type="PANTHER" id="PTHR10217:SF548">
    <property type="entry name" value="GH12235P"/>
    <property type="match status" value="1"/>
</dbReference>
<gene>
    <name evidence="11" type="ORF">OVA965_LOCUS42613</name>
    <name evidence="12" type="ORF">TMI583_LOCUS44577</name>
</gene>
<dbReference type="PANTHER" id="PTHR10217">
    <property type="entry name" value="VOLTAGE AND LIGAND GATED POTASSIUM CHANNEL"/>
    <property type="match status" value="1"/>
</dbReference>
<evidence type="ECO:0000256" key="5">
    <source>
        <dbReference type="ARBA" id="ARBA00022989"/>
    </source>
</evidence>
<evidence type="ECO:0000256" key="3">
    <source>
        <dbReference type="ARBA" id="ARBA00022692"/>
    </source>
</evidence>
<dbReference type="EMBL" id="CAJNOK010053017">
    <property type="protein sequence ID" value="CAF1610343.1"/>
    <property type="molecule type" value="Genomic_DNA"/>
</dbReference>
<name>A0A8S2G5X2_9BILA</name>
<feature type="non-terminal residue" evidence="11">
    <location>
        <position position="1"/>
    </location>
</feature>
<reference evidence="11" key="1">
    <citation type="submission" date="2021-02" db="EMBL/GenBank/DDBJ databases">
        <authorList>
            <person name="Nowell W R."/>
        </authorList>
    </citation>
    <scope>NUCLEOTIDE SEQUENCE</scope>
</reference>
<dbReference type="AlphaFoldDB" id="A0A8S2G5X2"/>
<dbReference type="PROSITE" id="PS50112">
    <property type="entry name" value="PAS"/>
    <property type="match status" value="1"/>
</dbReference>
<dbReference type="GO" id="GO:0042391">
    <property type="term" value="P:regulation of membrane potential"/>
    <property type="evidence" value="ECO:0007669"/>
    <property type="project" value="TreeGrafter"/>
</dbReference>
<evidence type="ECO:0000313" key="13">
    <source>
        <dbReference type="Proteomes" id="UP000677228"/>
    </source>
</evidence>
<keyword evidence="4" id="KW-0851">Voltage-gated channel</keyword>
<dbReference type="NCBIfam" id="TIGR00229">
    <property type="entry name" value="sensory_box"/>
    <property type="match status" value="1"/>
</dbReference>
<proteinExistence type="predicted"/>
<dbReference type="InterPro" id="IPR035965">
    <property type="entry name" value="PAS-like_dom_sf"/>
</dbReference>
<dbReference type="CDD" id="cd00130">
    <property type="entry name" value="PAS"/>
    <property type="match status" value="1"/>
</dbReference>
<comment type="catalytic activity">
    <reaction evidence="9">
        <text>K(+)(in) = K(+)(out)</text>
        <dbReference type="Rhea" id="RHEA:29463"/>
        <dbReference type="ChEBI" id="CHEBI:29103"/>
    </reaction>
</comment>
<dbReference type="Pfam" id="PF13426">
    <property type="entry name" value="PAS_9"/>
    <property type="match status" value="1"/>
</dbReference>
<keyword evidence="7" id="KW-0472">Membrane</keyword>
<evidence type="ECO:0000313" key="12">
    <source>
        <dbReference type="EMBL" id="CAF4423703.1"/>
    </source>
</evidence>
<evidence type="ECO:0000313" key="11">
    <source>
        <dbReference type="EMBL" id="CAF1610343.1"/>
    </source>
</evidence>
<evidence type="ECO:0000256" key="8">
    <source>
        <dbReference type="ARBA" id="ARBA00023303"/>
    </source>
</evidence>
<dbReference type="GO" id="GO:0005886">
    <property type="term" value="C:plasma membrane"/>
    <property type="evidence" value="ECO:0007669"/>
    <property type="project" value="TreeGrafter"/>
</dbReference>
<keyword evidence="6" id="KW-0406">Ion transport</keyword>
<dbReference type="GO" id="GO:0005242">
    <property type="term" value="F:inward rectifier potassium channel activity"/>
    <property type="evidence" value="ECO:0007669"/>
    <property type="project" value="TreeGrafter"/>
</dbReference>
<comment type="caution">
    <text evidence="11">The sequence shown here is derived from an EMBL/GenBank/DDBJ whole genome shotgun (WGS) entry which is preliminary data.</text>
</comment>
<evidence type="ECO:0000256" key="7">
    <source>
        <dbReference type="ARBA" id="ARBA00023136"/>
    </source>
</evidence>
<dbReference type="InterPro" id="IPR000014">
    <property type="entry name" value="PAS"/>
</dbReference>